<feature type="compositionally biased region" description="Acidic residues" evidence="2">
    <location>
        <begin position="58"/>
        <end position="69"/>
    </location>
</feature>
<keyword evidence="3" id="KW-1185">Reference proteome</keyword>
<dbReference type="Proteomes" id="UP000245340">
    <property type="component" value="Unplaced"/>
</dbReference>
<dbReference type="InterPro" id="IPR006623">
    <property type="entry name" value="THEG"/>
</dbReference>
<sequence>MGDQWQSSLLNHHSSEAGGSPHRGQDYGVLGMQGTVSGSRQTTDTRYPDDGELRFEDQQEETLPEEVTGEEAPGPRNPKVALPQLDRVLEKDADEGVSEMSQLSITQRFPSISSIRARKSRKRVFELAKPKTNWQVWKDRMGCCCKGYAWVSPCKRNLQFCVYWPSVYWTERFLEDTTLTITVPEVSRRVEELARPKKFYSEYYNNNRTTPIWPVPRSSLEYQASSRLRALAAPRVRNNIWSINMSEVSQVSRAAQMAIPSPRILRLAKPRSPATLLEEWDPMPKPKPHVSDYSRLLHLAMPKAQSNQCVPDRDPRWEVLDVTKKAVASPRIISLAKPKVRKDLNEGYDRHPLACMSSPPPRTSPKKCERPRPGL</sequence>
<accession>A0A9B0G9U9</accession>
<evidence type="ECO:0000313" key="3">
    <source>
        <dbReference type="Proteomes" id="UP000245340"/>
    </source>
</evidence>
<dbReference type="RefSeq" id="XP_004395562.1">
    <property type="nucleotide sequence ID" value="XM_004395505.1"/>
</dbReference>
<evidence type="ECO:0000256" key="2">
    <source>
        <dbReference type="SAM" id="MobiDB-lite"/>
    </source>
</evidence>
<dbReference type="SMART" id="SM00705">
    <property type="entry name" value="THEG"/>
    <property type="match status" value="6"/>
</dbReference>
<feature type="compositionally biased region" description="Basic and acidic residues" evidence="2">
    <location>
        <begin position="366"/>
        <end position="375"/>
    </location>
</feature>
<feature type="compositionally biased region" description="Basic and acidic residues" evidence="2">
    <location>
        <begin position="46"/>
        <end position="57"/>
    </location>
</feature>
<reference evidence="4" key="1">
    <citation type="submission" date="2025-08" db="UniProtKB">
        <authorList>
            <consortium name="RefSeq"/>
        </authorList>
    </citation>
    <scope>IDENTIFICATION</scope>
</reference>
<evidence type="ECO:0000313" key="4">
    <source>
        <dbReference type="RefSeq" id="XP_004395562.1"/>
    </source>
</evidence>
<dbReference type="Pfam" id="PF14912">
    <property type="entry name" value="THEG"/>
    <property type="match status" value="4"/>
</dbReference>
<dbReference type="PANTHER" id="PTHR15901:SF16">
    <property type="entry name" value="TESTICULAR HAPLOID EXPRESSED GENE PROTEIN"/>
    <property type="match status" value="1"/>
</dbReference>
<organism evidence="3 4">
    <name type="scientific">Odobenus rosmarus divergens</name>
    <name type="common">Pacific walrus</name>
    <dbReference type="NCBI Taxonomy" id="9708"/>
    <lineage>
        <taxon>Eukaryota</taxon>
        <taxon>Metazoa</taxon>
        <taxon>Chordata</taxon>
        <taxon>Craniata</taxon>
        <taxon>Vertebrata</taxon>
        <taxon>Euteleostomi</taxon>
        <taxon>Mammalia</taxon>
        <taxon>Eutheria</taxon>
        <taxon>Laurasiatheria</taxon>
        <taxon>Carnivora</taxon>
        <taxon>Caniformia</taxon>
        <taxon>Pinnipedia</taxon>
        <taxon>Odobenidae</taxon>
        <taxon>Odobenus</taxon>
    </lineage>
</organism>
<feature type="region of interest" description="Disordered" evidence="2">
    <location>
        <begin position="1"/>
        <end position="83"/>
    </location>
</feature>
<proteinExistence type="predicted"/>
<evidence type="ECO:0000256" key="1">
    <source>
        <dbReference type="ARBA" id="ARBA00022737"/>
    </source>
</evidence>
<gene>
    <name evidence="4" type="primary">THEG</name>
</gene>
<dbReference type="GO" id="GO:0007283">
    <property type="term" value="P:spermatogenesis"/>
    <property type="evidence" value="ECO:0007669"/>
    <property type="project" value="TreeGrafter"/>
</dbReference>
<dbReference type="AlphaFoldDB" id="A0A9B0G9U9"/>
<keyword evidence="1" id="KW-0677">Repeat</keyword>
<feature type="compositionally biased region" description="Polar residues" evidence="2">
    <location>
        <begin position="34"/>
        <end position="45"/>
    </location>
</feature>
<name>A0A9B0G9U9_ODORO</name>
<dbReference type="InterPro" id="IPR042401">
    <property type="entry name" value="SPMAP2-like"/>
</dbReference>
<dbReference type="PANTHER" id="PTHR15901">
    <property type="entry name" value="TESTICULAR HAPLOID EXPRESSED GENE PROTEIN"/>
    <property type="match status" value="1"/>
</dbReference>
<feature type="compositionally biased region" description="Polar residues" evidence="2">
    <location>
        <begin position="1"/>
        <end position="12"/>
    </location>
</feature>
<protein>
    <submittedName>
        <fullName evidence="4">Testicular haploid expressed gene protein</fullName>
    </submittedName>
</protein>
<feature type="region of interest" description="Disordered" evidence="2">
    <location>
        <begin position="350"/>
        <end position="375"/>
    </location>
</feature>